<reference evidence="2" key="1">
    <citation type="submission" date="2022-12" db="EMBL/GenBank/DDBJ databases">
        <title>Draft genome assemblies for two species of Escallonia (Escalloniales).</title>
        <authorList>
            <person name="Chanderbali A."/>
            <person name="Dervinis C."/>
            <person name="Anghel I."/>
            <person name="Soltis D."/>
            <person name="Soltis P."/>
            <person name="Zapata F."/>
        </authorList>
    </citation>
    <scope>NUCLEOTIDE SEQUENCE</scope>
    <source>
        <strain evidence="2">UCBG64.0493</strain>
        <tissue evidence="2">Leaf</tissue>
    </source>
</reference>
<dbReference type="EMBL" id="JAVXUP010001623">
    <property type="protein sequence ID" value="KAK3009671.1"/>
    <property type="molecule type" value="Genomic_DNA"/>
</dbReference>
<feature type="domain" description="Retrotransposon gag" evidence="1">
    <location>
        <begin position="2"/>
        <end position="56"/>
    </location>
</feature>
<dbReference type="AlphaFoldDB" id="A0AA88VIS3"/>
<proteinExistence type="predicted"/>
<keyword evidence="3" id="KW-1185">Reference proteome</keyword>
<evidence type="ECO:0000313" key="3">
    <source>
        <dbReference type="Proteomes" id="UP001188597"/>
    </source>
</evidence>
<evidence type="ECO:0000313" key="2">
    <source>
        <dbReference type="EMBL" id="KAK3009671.1"/>
    </source>
</evidence>
<comment type="caution">
    <text evidence="2">The sequence shown here is derived from an EMBL/GenBank/DDBJ whole genome shotgun (WGS) entry which is preliminary data.</text>
</comment>
<gene>
    <name evidence="2" type="ORF">RJ639_014019</name>
</gene>
<evidence type="ECO:0000259" key="1">
    <source>
        <dbReference type="Pfam" id="PF03732"/>
    </source>
</evidence>
<name>A0AA88VIS3_9ASTE</name>
<organism evidence="2 3">
    <name type="scientific">Escallonia herrerae</name>
    <dbReference type="NCBI Taxonomy" id="1293975"/>
    <lineage>
        <taxon>Eukaryota</taxon>
        <taxon>Viridiplantae</taxon>
        <taxon>Streptophyta</taxon>
        <taxon>Embryophyta</taxon>
        <taxon>Tracheophyta</taxon>
        <taxon>Spermatophyta</taxon>
        <taxon>Magnoliopsida</taxon>
        <taxon>eudicotyledons</taxon>
        <taxon>Gunneridae</taxon>
        <taxon>Pentapetalae</taxon>
        <taxon>asterids</taxon>
        <taxon>campanulids</taxon>
        <taxon>Escalloniales</taxon>
        <taxon>Escalloniaceae</taxon>
        <taxon>Escallonia</taxon>
    </lineage>
</organism>
<sequence>MTWDQFKELLFDHYFLKNEKEQMYHNFLNLWHGENESVANYDVKFTSYGKQLVASEKNRVKIGLKPSLREHIIPVLLDTYIQCVEIAKTIEAEARDYRVRKDTNAGKRPLRVTQFTHGIRR</sequence>
<dbReference type="Pfam" id="PF03732">
    <property type="entry name" value="Retrotrans_gag"/>
    <property type="match status" value="1"/>
</dbReference>
<dbReference type="Proteomes" id="UP001188597">
    <property type="component" value="Unassembled WGS sequence"/>
</dbReference>
<protein>
    <recommendedName>
        <fullName evidence="1">Retrotransposon gag domain-containing protein</fullName>
    </recommendedName>
</protein>
<accession>A0AA88VIS3</accession>
<dbReference type="InterPro" id="IPR005162">
    <property type="entry name" value="Retrotrans_gag_dom"/>
</dbReference>